<proteinExistence type="predicted"/>
<feature type="domain" description="Pentatricopeptide repeat-containing protein-mitochondrial" evidence="3">
    <location>
        <begin position="189"/>
        <end position="282"/>
    </location>
</feature>
<dbReference type="Pfam" id="PF13041">
    <property type="entry name" value="PPR_2"/>
    <property type="match status" value="1"/>
</dbReference>
<sequence>MCTVVLRQDFSFNLFRFHSQKLLGLCSRIQLHSTSVCSDINSKLKLKNNPNKFGELSNESSESLHDEGDIEEHNYITYPVPRSQQLRIKQYADIIKQHLQNKQILAAISVLENRMIKEDRVQPDPYIYALVIGACGRFGETKKAFKLYNQMKRRGLKVPDAVYTGLFNACANSSDPRNGLKCCLHLQGLLQEKGVELNATHYNAMMKAYGRCGELSKAFQVADLMMDKEMQLDSNAFNFLLQACISDTQAGLRHALWVWQKMLQRKLKPSIYSFNLMLRCVRDCNLGEYEEMEKSIHQLLLESGGQLNKVHTSDETKLLANEDYPALPDKSSVTKLPVKQPWQFLPDLLSQFPRLNCDISSLDFTKPHERLLLLGGTSGFLNNMAIYRVSPNIKTYTLLLDCIPPTIASETNLIAKMRKDGIQIDTEFCNMLIKKRSFRFDYDAAMNVLDFMQEEKLLPDIVTFGVLALSCTNVQEARDLIRNMKQAGYRLNQEILGAMLKQGCLRHDFKYVLKMLYLTKEEDIKPSPLFMDNIERLISSSRDILRKMRNGEDIPHVLQKKPFKQEFTIFMNKYENWLKEIALNKPYFGTQKQKKM</sequence>
<evidence type="ECO:0000313" key="5">
    <source>
        <dbReference type="Proteomes" id="UP001378592"/>
    </source>
</evidence>
<dbReference type="Pfam" id="PF23276">
    <property type="entry name" value="TPR_24"/>
    <property type="match status" value="1"/>
</dbReference>
<dbReference type="GO" id="GO:0005759">
    <property type="term" value="C:mitochondrial matrix"/>
    <property type="evidence" value="ECO:0007669"/>
    <property type="project" value="TreeGrafter"/>
</dbReference>
<dbReference type="GO" id="GO:0042780">
    <property type="term" value="P:tRNA 3'-end processing"/>
    <property type="evidence" value="ECO:0007669"/>
    <property type="project" value="TreeGrafter"/>
</dbReference>
<dbReference type="PROSITE" id="PS51375">
    <property type="entry name" value="PPR"/>
    <property type="match status" value="2"/>
</dbReference>
<dbReference type="PANTHER" id="PTHR24014:SF6">
    <property type="entry name" value="PENTATRICOPEPTIDE REPEAT-CONTAINING PROTEIN 1, MITOCHONDRIAL"/>
    <property type="match status" value="1"/>
</dbReference>
<dbReference type="AlphaFoldDB" id="A0AAN9VQM3"/>
<dbReference type="Gene3D" id="1.25.40.10">
    <property type="entry name" value="Tetratricopeptide repeat domain"/>
    <property type="match status" value="3"/>
</dbReference>
<gene>
    <name evidence="4" type="ORF">R5R35_011572</name>
</gene>
<name>A0AAN9VQM3_9ORTH</name>
<reference evidence="4 5" key="1">
    <citation type="submission" date="2024-03" db="EMBL/GenBank/DDBJ databases">
        <title>The genome assembly and annotation of the cricket Gryllus longicercus Weissman &amp; Gray.</title>
        <authorList>
            <person name="Szrajer S."/>
            <person name="Gray D."/>
            <person name="Ylla G."/>
        </authorList>
    </citation>
    <scope>NUCLEOTIDE SEQUENCE [LARGE SCALE GENOMIC DNA]</scope>
    <source>
        <strain evidence="4">DAG 2021-001</strain>
        <tissue evidence="4">Whole body minus gut</tissue>
    </source>
</reference>
<evidence type="ECO:0000256" key="1">
    <source>
        <dbReference type="ARBA" id="ARBA00022737"/>
    </source>
</evidence>
<accession>A0AAN9VQM3</accession>
<evidence type="ECO:0000313" key="4">
    <source>
        <dbReference type="EMBL" id="KAK7862344.1"/>
    </source>
</evidence>
<dbReference type="GO" id="GO:0000049">
    <property type="term" value="F:tRNA binding"/>
    <property type="evidence" value="ECO:0007669"/>
    <property type="project" value="TreeGrafter"/>
</dbReference>
<dbReference type="InterPro" id="IPR011990">
    <property type="entry name" value="TPR-like_helical_dom_sf"/>
</dbReference>
<keyword evidence="5" id="KW-1185">Reference proteome</keyword>
<feature type="repeat" description="PPR" evidence="2">
    <location>
        <begin position="198"/>
        <end position="232"/>
    </location>
</feature>
<dbReference type="Proteomes" id="UP001378592">
    <property type="component" value="Unassembled WGS sequence"/>
</dbReference>
<evidence type="ECO:0000259" key="3">
    <source>
        <dbReference type="Pfam" id="PF23276"/>
    </source>
</evidence>
<organism evidence="4 5">
    <name type="scientific">Gryllus longicercus</name>
    <dbReference type="NCBI Taxonomy" id="2509291"/>
    <lineage>
        <taxon>Eukaryota</taxon>
        <taxon>Metazoa</taxon>
        <taxon>Ecdysozoa</taxon>
        <taxon>Arthropoda</taxon>
        <taxon>Hexapoda</taxon>
        <taxon>Insecta</taxon>
        <taxon>Pterygota</taxon>
        <taxon>Neoptera</taxon>
        <taxon>Polyneoptera</taxon>
        <taxon>Orthoptera</taxon>
        <taxon>Ensifera</taxon>
        <taxon>Gryllidea</taxon>
        <taxon>Grylloidea</taxon>
        <taxon>Gryllidae</taxon>
        <taxon>Gryllinae</taxon>
        <taxon>Gryllus</taxon>
    </lineage>
</organism>
<protein>
    <recommendedName>
        <fullName evidence="3">Pentatricopeptide repeat-containing protein-mitochondrial domain-containing protein</fullName>
    </recommendedName>
</protein>
<dbReference type="Pfam" id="PF13812">
    <property type="entry name" value="PPR_3"/>
    <property type="match status" value="1"/>
</dbReference>
<evidence type="ECO:0000256" key="2">
    <source>
        <dbReference type="PROSITE-ProRule" id="PRU00708"/>
    </source>
</evidence>
<dbReference type="EMBL" id="JAZDUA010000280">
    <property type="protein sequence ID" value="KAK7862344.1"/>
    <property type="molecule type" value="Genomic_DNA"/>
</dbReference>
<dbReference type="InterPro" id="IPR057027">
    <property type="entry name" value="TPR_mt"/>
</dbReference>
<dbReference type="NCBIfam" id="TIGR00756">
    <property type="entry name" value="PPR"/>
    <property type="match status" value="2"/>
</dbReference>
<dbReference type="PANTHER" id="PTHR24014">
    <property type="entry name" value="2-OXOGLUTARATE AND IRON-DEPENDENT OXYGENASE DOMAIN-CONTAINING PROTEIN 2"/>
    <property type="match status" value="1"/>
</dbReference>
<feature type="repeat" description="PPR" evidence="2">
    <location>
        <begin position="124"/>
        <end position="158"/>
    </location>
</feature>
<dbReference type="InterPro" id="IPR002885">
    <property type="entry name" value="PPR_rpt"/>
</dbReference>
<keyword evidence="1" id="KW-0677">Repeat</keyword>
<comment type="caution">
    <text evidence="4">The sequence shown here is derived from an EMBL/GenBank/DDBJ whole genome shotgun (WGS) entry which is preliminary data.</text>
</comment>